<dbReference type="EMBL" id="CP055903">
    <property type="protein sequence ID" value="QKX64167.1"/>
    <property type="molecule type" value="Genomic_DNA"/>
</dbReference>
<protein>
    <recommendedName>
        <fullName evidence="6">Fatty acid hydroxylase domain-containing protein</fullName>
    </recommendedName>
</protein>
<feature type="transmembrane region" description="Helical" evidence="5">
    <location>
        <begin position="58"/>
        <end position="76"/>
    </location>
</feature>
<dbReference type="KEGG" id="trg:TRUGW13939_11340"/>
<evidence type="ECO:0000313" key="8">
    <source>
        <dbReference type="Proteomes" id="UP000509510"/>
    </source>
</evidence>
<dbReference type="InterPro" id="IPR006694">
    <property type="entry name" value="Fatty_acid_hydroxylase"/>
</dbReference>
<dbReference type="GO" id="GO:0008610">
    <property type="term" value="P:lipid biosynthetic process"/>
    <property type="evidence" value="ECO:0007669"/>
    <property type="project" value="InterPro"/>
</dbReference>
<sequence length="279" mass="32318">MNPIMDYDKLFHEHASHITKNLDFYQPFECLREKWTNIASSYSPETVEFIGTFTTHLVAYWLVSLLFTIIDLIPAAQKYKLQSASKQPSRHALIKCFFGALGNQMLTSTLHFLQLFVLRRLLHIRAVYRIEPDLPSIAEIVVSTLFCALGREIIFYYGHRLLHHRFMFRHFHKQHHQFTTPVALASEYCHPLEHILSNILPIIIPPTLLRVHIITFWLFITGAIMQASIAHSGYDLGSICGWRPEIHDYHHSMFNVNYGLLGLMDSLHGTRYTGKSKTA</sequence>
<feature type="transmembrane region" description="Helical" evidence="5">
    <location>
        <begin position="97"/>
        <end position="117"/>
    </location>
</feature>
<keyword evidence="3 5" id="KW-1133">Transmembrane helix</keyword>
<dbReference type="GO" id="GO:0005506">
    <property type="term" value="F:iron ion binding"/>
    <property type="evidence" value="ECO:0007669"/>
    <property type="project" value="InterPro"/>
</dbReference>
<name>A0A7H8RDK7_TALRU</name>
<dbReference type="OrthoDB" id="408954at2759"/>
<evidence type="ECO:0000313" key="7">
    <source>
        <dbReference type="EMBL" id="QKX64167.1"/>
    </source>
</evidence>
<comment type="subcellular location">
    <subcellularLocation>
        <location evidence="1">Membrane</location>
    </subcellularLocation>
</comment>
<dbReference type="Pfam" id="PF04116">
    <property type="entry name" value="FA_hydroxylase"/>
    <property type="match status" value="1"/>
</dbReference>
<evidence type="ECO:0000256" key="3">
    <source>
        <dbReference type="ARBA" id="ARBA00022989"/>
    </source>
</evidence>
<dbReference type="RefSeq" id="XP_035350341.1">
    <property type="nucleotide sequence ID" value="XM_035494448.1"/>
</dbReference>
<evidence type="ECO:0000256" key="2">
    <source>
        <dbReference type="ARBA" id="ARBA00022692"/>
    </source>
</evidence>
<keyword evidence="4 5" id="KW-0472">Membrane</keyword>
<dbReference type="GeneID" id="55998818"/>
<reference evidence="8" key="1">
    <citation type="submission" date="2020-06" db="EMBL/GenBank/DDBJ databases">
        <title>A chromosome-scale genome assembly of Talaromyces rugulosus W13939.</title>
        <authorList>
            <person name="Wang B."/>
            <person name="Guo L."/>
            <person name="Ye K."/>
            <person name="Wang L."/>
        </authorList>
    </citation>
    <scope>NUCLEOTIDE SEQUENCE [LARGE SCALE GENOMIC DNA]</scope>
    <source>
        <strain evidence="8">W13939</strain>
    </source>
</reference>
<dbReference type="PANTHER" id="PTHR11863">
    <property type="entry name" value="STEROL DESATURASE"/>
    <property type="match status" value="1"/>
</dbReference>
<dbReference type="Proteomes" id="UP000509510">
    <property type="component" value="Chromosome VI"/>
</dbReference>
<proteinExistence type="predicted"/>
<dbReference type="AlphaFoldDB" id="A0A7H8RDK7"/>
<gene>
    <name evidence="7" type="ORF">TRUGW13939_11340</name>
</gene>
<evidence type="ECO:0000256" key="5">
    <source>
        <dbReference type="SAM" id="Phobius"/>
    </source>
</evidence>
<dbReference type="GO" id="GO:0016491">
    <property type="term" value="F:oxidoreductase activity"/>
    <property type="evidence" value="ECO:0007669"/>
    <property type="project" value="InterPro"/>
</dbReference>
<evidence type="ECO:0000259" key="6">
    <source>
        <dbReference type="Pfam" id="PF04116"/>
    </source>
</evidence>
<accession>A0A7H8RDK7</accession>
<dbReference type="InterPro" id="IPR050307">
    <property type="entry name" value="Sterol_Desaturase_Related"/>
</dbReference>
<dbReference type="GO" id="GO:0016020">
    <property type="term" value="C:membrane"/>
    <property type="evidence" value="ECO:0007669"/>
    <property type="project" value="UniProtKB-SubCell"/>
</dbReference>
<evidence type="ECO:0000256" key="4">
    <source>
        <dbReference type="ARBA" id="ARBA00023136"/>
    </source>
</evidence>
<organism evidence="7 8">
    <name type="scientific">Talaromyces rugulosus</name>
    <name type="common">Penicillium rugulosum</name>
    <dbReference type="NCBI Taxonomy" id="121627"/>
    <lineage>
        <taxon>Eukaryota</taxon>
        <taxon>Fungi</taxon>
        <taxon>Dikarya</taxon>
        <taxon>Ascomycota</taxon>
        <taxon>Pezizomycotina</taxon>
        <taxon>Eurotiomycetes</taxon>
        <taxon>Eurotiomycetidae</taxon>
        <taxon>Eurotiales</taxon>
        <taxon>Trichocomaceae</taxon>
        <taxon>Talaromyces</taxon>
        <taxon>Talaromyces sect. Islandici</taxon>
    </lineage>
</organism>
<keyword evidence="8" id="KW-1185">Reference proteome</keyword>
<feature type="domain" description="Fatty acid hydroxylase" evidence="6">
    <location>
        <begin position="145"/>
        <end position="270"/>
    </location>
</feature>
<evidence type="ECO:0000256" key="1">
    <source>
        <dbReference type="ARBA" id="ARBA00004370"/>
    </source>
</evidence>
<keyword evidence="2 5" id="KW-0812">Transmembrane</keyword>